<accession>A0A4R4E7G1</accession>
<evidence type="ECO:0000313" key="2">
    <source>
        <dbReference type="EMBL" id="TCZ75684.1"/>
    </source>
</evidence>
<evidence type="ECO:0000256" key="1">
    <source>
        <dbReference type="SAM" id="Phobius"/>
    </source>
</evidence>
<organism evidence="2 3">
    <name type="scientific">Paenibacillus albiflavus</name>
    <dbReference type="NCBI Taxonomy" id="2545760"/>
    <lineage>
        <taxon>Bacteria</taxon>
        <taxon>Bacillati</taxon>
        <taxon>Bacillota</taxon>
        <taxon>Bacilli</taxon>
        <taxon>Bacillales</taxon>
        <taxon>Paenibacillaceae</taxon>
        <taxon>Paenibacillus</taxon>
    </lineage>
</organism>
<feature type="transmembrane region" description="Helical" evidence="1">
    <location>
        <begin position="34"/>
        <end position="52"/>
    </location>
</feature>
<dbReference type="AlphaFoldDB" id="A0A4R4E7G1"/>
<dbReference type="OrthoDB" id="2973967at2"/>
<dbReference type="RefSeq" id="WP_132419137.1">
    <property type="nucleotide sequence ID" value="NZ_SKFG01000017.1"/>
</dbReference>
<keyword evidence="1" id="KW-0472">Membrane</keyword>
<dbReference type="Proteomes" id="UP000295418">
    <property type="component" value="Unassembled WGS sequence"/>
</dbReference>
<proteinExistence type="predicted"/>
<sequence>MMKQVSIIGIIFAVGVLVLLKVFQDSIPRISEPTTNIFVFIGFIIIAIIYGVSQHKKNNNQK</sequence>
<keyword evidence="1" id="KW-1133">Transmembrane helix</keyword>
<gene>
    <name evidence="2" type="ORF">E0485_16425</name>
</gene>
<evidence type="ECO:0000313" key="3">
    <source>
        <dbReference type="Proteomes" id="UP000295418"/>
    </source>
</evidence>
<name>A0A4R4E7G1_9BACL</name>
<reference evidence="2 3" key="1">
    <citation type="submission" date="2019-03" db="EMBL/GenBank/DDBJ databases">
        <authorList>
            <person name="Kim M.K.M."/>
        </authorList>
    </citation>
    <scope>NUCLEOTIDE SEQUENCE [LARGE SCALE GENOMIC DNA]</scope>
    <source>
        <strain evidence="2 3">18JY21-1</strain>
    </source>
</reference>
<keyword evidence="3" id="KW-1185">Reference proteome</keyword>
<keyword evidence="1" id="KW-0812">Transmembrane</keyword>
<dbReference type="EMBL" id="SKFG01000017">
    <property type="protein sequence ID" value="TCZ75684.1"/>
    <property type="molecule type" value="Genomic_DNA"/>
</dbReference>
<protein>
    <submittedName>
        <fullName evidence="2">Uncharacterized protein</fullName>
    </submittedName>
</protein>
<comment type="caution">
    <text evidence="2">The sequence shown here is derived from an EMBL/GenBank/DDBJ whole genome shotgun (WGS) entry which is preliminary data.</text>
</comment>